<organism evidence="1 2">
    <name type="scientific">Nostoc flagelliforme FACHB-838</name>
    <dbReference type="NCBI Taxonomy" id="2692904"/>
    <lineage>
        <taxon>Bacteria</taxon>
        <taxon>Bacillati</taxon>
        <taxon>Cyanobacteriota</taxon>
        <taxon>Cyanophyceae</taxon>
        <taxon>Nostocales</taxon>
        <taxon>Nostocaceae</taxon>
        <taxon>Nostoc</taxon>
    </lineage>
</organism>
<protein>
    <submittedName>
        <fullName evidence="1">IS630 family transposase</fullName>
    </submittedName>
</protein>
<gene>
    <name evidence="1" type="ORF">H6G97_33780</name>
</gene>
<keyword evidence="2" id="KW-1185">Reference proteome</keyword>
<sequence>IIELVWHSCKEYIAHRLFKSLDELKSLLDNLLNQGELAIKWHRKIKNKGNFSYIAA</sequence>
<evidence type="ECO:0000313" key="2">
    <source>
        <dbReference type="Proteomes" id="UP000623440"/>
    </source>
</evidence>
<name>A0ABR8DZ79_9NOSO</name>
<comment type="caution">
    <text evidence="1">The sequence shown here is derived from an EMBL/GenBank/DDBJ whole genome shotgun (WGS) entry which is preliminary data.</text>
</comment>
<reference evidence="1 2" key="1">
    <citation type="journal article" date="2020" name="ISME J.">
        <title>Comparative genomics reveals insights into cyanobacterial evolution and habitat adaptation.</title>
        <authorList>
            <person name="Chen M.Y."/>
            <person name="Teng W.K."/>
            <person name="Zhao L."/>
            <person name="Hu C.X."/>
            <person name="Zhou Y.K."/>
            <person name="Han B.P."/>
            <person name="Song L.R."/>
            <person name="Shu W.S."/>
        </authorList>
    </citation>
    <scope>NUCLEOTIDE SEQUENCE [LARGE SCALE GENOMIC DNA]</scope>
    <source>
        <strain evidence="1 2">FACHB-838</strain>
    </source>
</reference>
<feature type="non-terminal residue" evidence="1">
    <location>
        <position position="1"/>
    </location>
</feature>
<dbReference type="EMBL" id="JACJSI010000145">
    <property type="protein sequence ID" value="MBD2534230.1"/>
    <property type="molecule type" value="Genomic_DNA"/>
</dbReference>
<evidence type="ECO:0000313" key="1">
    <source>
        <dbReference type="EMBL" id="MBD2534230.1"/>
    </source>
</evidence>
<dbReference type="Proteomes" id="UP000623440">
    <property type="component" value="Unassembled WGS sequence"/>
</dbReference>
<proteinExistence type="predicted"/>
<accession>A0ABR8DZ79</accession>